<reference evidence="3" key="1">
    <citation type="submission" date="2016-10" db="EMBL/GenBank/DDBJ databases">
        <authorList>
            <person name="Varghese N."/>
            <person name="Submissions S."/>
        </authorList>
    </citation>
    <scope>NUCLEOTIDE SEQUENCE [LARGE SCALE GENOMIC DNA]</scope>
    <source>
        <strain evidence="3">DSM 23515</strain>
    </source>
</reference>
<keyword evidence="3" id="KW-1185">Reference proteome</keyword>
<dbReference type="Proteomes" id="UP000199116">
    <property type="component" value="Unassembled WGS sequence"/>
</dbReference>
<dbReference type="SUPFAM" id="SSF49265">
    <property type="entry name" value="Fibronectin type III"/>
    <property type="match status" value="1"/>
</dbReference>
<dbReference type="RefSeq" id="WP_093303131.1">
    <property type="nucleotide sequence ID" value="NZ_FOOH01000004.1"/>
</dbReference>
<evidence type="ECO:0000313" key="3">
    <source>
        <dbReference type="Proteomes" id="UP000199116"/>
    </source>
</evidence>
<sequence>MKKINLLIGFVIFVAACTADGEDEDPIENQAPSQVDSLIYPSDNLLCADNTIDFEWEASTDPDGDDISYLLEITRDIDFSTIDHSFTLISTSKSTTLEKDIAYYWRVKAIDSKNLGSDYSTVYQFYTEGVGETNHIPFAPELIAPSLNEVVSGTSSTLEWDANDVDNDPLIFDIYFDTENPPITKIGDNQSDKTLSVDINAVTTYYWKVVAKDGKGGQSVGQVWSFSTN</sequence>
<dbReference type="PROSITE" id="PS50853">
    <property type="entry name" value="FN3"/>
    <property type="match status" value="1"/>
</dbReference>
<dbReference type="InterPro" id="IPR003961">
    <property type="entry name" value="FN3_dom"/>
</dbReference>
<dbReference type="PROSITE" id="PS51257">
    <property type="entry name" value="PROKAR_LIPOPROTEIN"/>
    <property type="match status" value="1"/>
</dbReference>
<dbReference type="EMBL" id="FOOH01000004">
    <property type="protein sequence ID" value="SFF68204.1"/>
    <property type="molecule type" value="Genomic_DNA"/>
</dbReference>
<evidence type="ECO:0000313" key="2">
    <source>
        <dbReference type="EMBL" id="SFF68204.1"/>
    </source>
</evidence>
<organism evidence="2 3">
    <name type="scientific">Salegentibacter agarivorans</name>
    <dbReference type="NCBI Taxonomy" id="345907"/>
    <lineage>
        <taxon>Bacteria</taxon>
        <taxon>Pseudomonadati</taxon>
        <taxon>Bacteroidota</taxon>
        <taxon>Flavobacteriia</taxon>
        <taxon>Flavobacteriales</taxon>
        <taxon>Flavobacteriaceae</taxon>
        <taxon>Salegentibacter</taxon>
    </lineage>
</organism>
<evidence type="ECO:0000259" key="1">
    <source>
        <dbReference type="PROSITE" id="PS50853"/>
    </source>
</evidence>
<name>A0A1I2KMJ8_9FLAO</name>
<dbReference type="Gene3D" id="2.60.40.10">
    <property type="entry name" value="Immunoglobulins"/>
    <property type="match status" value="2"/>
</dbReference>
<protein>
    <recommendedName>
        <fullName evidence="1">Fibronectin type-III domain-containing protein</fullName>
    </recommendedName>
</protein>
<feature type="domain" description="Fibronectin type-III" evidence="1">
    <location>
        <begin position="31"/>
        <end position="130"/>
    </location>
</feature>
<gene>
    <name evidence="2" type="ORF">SAMN04488033_10461</name>
</gene>
<dbReference type="InterPro" id="IPR013783">
    <property type="entry name" value="Ig-like_fold"/>
</dbReference>
<proteinExistence type="predicted"/>
<accession>A0A1I2KMJ8</accession>
<dbReference type="AlphaFoldDB" id="A0A1I2KMJ8"/>
<dbReference type="InterPro" id="IPR036116">
    <property type="entry name" value="FN3_sf"/>
</dbReference>